<accession>A0A8S5UQD6</accession>
<dbReference type="EMBL" id="BK016120">
    <property type="protein sequence ID" value="DAF96628.1"/>
    <property type="molecule type" value="Genomic_DNA"/>
</dbReference>
<name>A0A8S5UQD6_9CAUD</name>
<evidence type="ECO:0000313" key="1">
    <source>
        <dbReference type="EMBL" id="DAF96628.1"/>
    </source>
</evidence>
<organism evidence="1">
    <name type="scientific">Siphoviridae sp. ctfrT39</name>
    <dbReference type="NCBI Taxonomy" id="2825598"/>
    <lineage>
        <taxon>Viruses</taxon>
        <taxon>Duplodnaviria</taxon>
        <taxon>Heunggongvirae</taxon>
        <taxon>Uroviricota</taxon>
        <taxon>Caudoviricetes</taxon>
    </lineage>
</organism>
<sequence>MNRQPYIAFACSYCKINTEHPFAKGVCYEAFTLIQ</sequence>
<protein>
    <submittedName>
        <fullName evidence="1">RNA synthesis protein</fullName>
    </submittedName>
</protein>
<proteinExistence type="predicted"/>
<reference evidence="1" key="1">
    <citation type="journal article" date="2021" name="Proc. Natl. Acad. Sci. U.S.A.">
        <title>A Catalog of Tens of Thousands of Viruses from Human Metagenomes Reveals Hidden Associations with Chronic Diseases.</title>
        <authorList>
            <person name="Tisza M.J."/>
            <person name="Buck C.B."/>
        </authorList>
    </citation>
    <scope>NUCLEOTIDE SEQUENCE</scope>
    <source>
        <strain evidence="1">CtfrT39</strain>
    </source>
</reference>